<feature type="non-terminal residue" evidence="2">
    <location>
        <position position="1"/>
    </location>
</feature>
<name>A0A371FZI4_MUCPR</name>
<dbReference type="EMBL" id="QJKJ01007281">
    <property type="protein sequence ID" value="RDX83690.1"/>
    <property type="molecule type" value="Genomic_DNA"/>
</dbReference>
<proteinExistence type="predicted"/>
<feature type="compositionally biased region" description="Basic and acidic residues" evidence="1">
    <location>
        <begin position="53"/>
        <end position="84"/>
    </location>
</feature>
<gene>
    <name evidence="2" type="ORF">CR513_35363</name>
</gene>
<feature type="region of interest" description="Disordered" evidence="1">
    <location>
        <begin position="38"/>
        <end position="84"/>
    </location>
</feature>
<sequence>MQLLKFPKEVKSRMMGANRQDWCEFHKAYGHSMEECRTLDEKDPISPRSTRKGNRDELARDGRENTRREERQRERSRSGQRRDT</sequence>
<evidence type="ECO:0000313" key="2">
    <source>
        <dbReference type="EMBL" id="RDX83690.1"/>
    </source>
</evidence>
<dbReference type="AlphaFoldDB" id="A0A371FZI4"/>
<comment type="caution">
    <text evidence="2">The sequence shown here is derived from an EMBL/GenBank/DDBJ whole genome shotgun (WGS) entry which is preliminary data.</text>
</comment>
<protein>
    <recommendedName>
        <fullName evidence="4">Retrotransposon gag domain-containing protein</fullName>
    </recommendedName>
</protein>
<accession>A0A371FZI4</accession>
<evidence type="ECO:0000313" key="3">
    <source>
        <dbReference type="Proteomes" id="UP000257109"/>
    </source>
</evidence>
<evidence type="ECO:0008006" key="4">
    <source>
        <dbReference type="Google" id="ProtNLM"/>
    </source>
</evidence>
<dbReference type="Proteomes" id="UP000257109">
    <property type="component" value="Unassembled WGS sequence"/>
</dbReference>
<evidence type="ECO:0000256" key="1">
    <source>
        <dbReference type="SAM" id="MobiDB-lite"/>
    </source>
</evidence>
<dbReference type="OrthoDB" id="1740536at2759"/>
<organism evidence="2 3">
    <name type="scientific">Mucuna pruriens</name>
    <name type="common">Velvet bean</name>
    <name type="synonym">Dolichos pruriens</name>
    <dbReference type="NCBI Taxonomy" id="157652"/>
    <lineage>
        <taxon>Eukaryota</taxon>
        <taxon>Viridiplantae</taxon>
        <taxon>Streptophyta</taxon>
        <taxon>Embryophyta</taxon>
        <taxon>Tracheophyta</taxon>
        <taxon>Spermatophyta</taxon>
        <taxon>Magnoliopsida</taxon>
        <taxon>eudicotyledons</taxon>
        <taxon>Gunneridae</taxon>
        <taxon>Pentapetalae</taxon>
        <taxon>rosids</taxon>
        <taxon>fabids</taxon>
        <taxon>Fabales</taxon>
        <taxon>Fabaceae</taxon>
        <taxon>Papilionoideae</taxon>
        <taxon>50 kb inversion clade</taxon>
        <taxon>NPAAA clade</taxon>
        <taxon>indigoferoid/millettioid clade</taxon>
        <taxon>Phaseoleae</taxon>
        <taxon>Mucuna</taxon>
    </lineage>
</organism>
<reference evidence="2" key="1">
    <citation type="submission" date="2018-05" db="EMBL/GenBank/DDBJ databases">
        <title>Draft genome of Mucuna pruriens seed.</title>
        <authorList>
            <person name="Nnadi N.E."/>
            <person name="Vos R."/>
            <person name="Hasami M.H."/>
            <person name="Devisetty U.K."/>
            <person name="Aguiy J.C."/>
        </authorList>
    </citation>
    <scope>NUCLEOTIDE SEQUENCE [LARGE SCALE GENOMIC DNA]</scope>
    <source>
        <strain evidence="2">JCA_2017</strain>
    </source>
</reference>
<keyword evidence="3" id="KW-1185">Reference proteome</keyword>